<keyword evidence="4" id="KW-1185">Reference proteome</keyword>
<dbReference type="RefSeq" id="WP_167083083.1">
    <property type="nucleotide sequence ID" value="NZ_BAAADC010000001.1"/>
</dbReference>
<dbReference type="AlphaFoldDB" id="A0A846MZ68"/>
<feature type="domain" description="FecR protein" evidence="1">
    <location>
        <begin position="123"/>
        <end position="210"/>
    </location>
</feature>
<keyword evidence="3" id="KW-0812">Transmembrane</keyword>
<keyword evidence="3" id="KW-0472">Membrane</keyword>
<evidence type="ECO:0000259" key="1">
    <source>
        <dbReference type="Pfam" id="PF04773"/>
    </source>
</evidence>
<reference evidence="3 4" key="1">
    <citation type="submission" date="2020-03" db="EMBL/GenBank/DDBJ databases">
        <title>Genomic Encyclopedia of Type Strains, Phase IV (KMG-IV): sequencing the most valuable type-strain genomes for metagenomic binning, comparative biology and taxonomic classification.</title>
        <authorList>
            <person name="Goeker M."/>
        </authorList>
    </citation>
    <scope>NUCLEOTIDE SEQUENCE [LARGE SCALE GENOMIC DNA]</scope>
    <source>
        <strain evidence="3 4">DSM 19867</strain>
    </source>
</reference>
<sequence length="322" mass="34617">MSSVDESCVPDHIVRQSLDWLVRLTSGRVTAAEAQAFMTWRAQSAVHATAFREALELRQKLQTAAGEFVRDDAQNVVHVGFGRPAGMSRRALLGGAIAASAVGLLVAGMQTELLPTAAELTADYRTATGQQQNVAFAHGLLFELNTQTSMSVRNPRAVEVLSGEAAFDAKLPRQDQFSVAALDGKILASDASFNVRNTDGAVCVTCVRGHLTVSRGAQFAELSAGQQVQYTERDWSETRKANVELATAWRSGVVMFHDLALSKVVREVNRYRPGKILVAGSGVGRRRLSGLIQIKRPEAILAQLQSLGVRVTPLPGGLVLVS</sequence>
<evidence type="ECO:0000259" key="2">
    <source>
        <dbReference type="Pfam" id="PF16220"/>
    </source>
</evidence>
<evidence type="ECO:0000313" key="3">
    <source>
        <dbReference type="EMBL" id="NIK88954.1"/>
    </source>
</evidence>
<dbReference type="Gene3D" id="2.60.120.1440">
    <property type="match status" value="1"/>
</dbReference>
<dbReference type="EMBL" id="JAASRM010000001">
    <property type="protein sequence ID" value="NIK88954.1"/>
    <property type="molecule type" value="Genomic_DNA"/>
</dbReference>
<dbReference type="Pfam" id="PF04773">
    <property type="entry name" value="FecR"/>
    <property type="match status" value="1"/>
</dbReference>
<dbReference type="PIRSF" id="PIRSF018266">
    <property type="entry name" value="FecR"/>
    <property type="match status" value="1"/>
</dbReference>
<dbReference type="Proteomes" id="UP000570514">
    <property type="component" value="Unassembled WGS sequence"/>
</dbReference>
<accession>A0A846MZ68</accession>
<dbReference type="PANTHER" id="PTHR30273:SF2">
    <property type="entry name" value="PROTEIN FECR"/>
    <property type="match status" value="1"/>
</dbReference>
<dbReference type="InterPro" id="IPR006860">
    <property type="entry name" value="FecR"/>
</dbReference>
<protein>
    <submittedName>
        <fullName evidence="3">Transmembrane sensor</fullName>
    </submittedName>
</protein>
<dbReference type="PANTHER" id="PTHR30273">
    <property type="entry name" value="PERIPLASMIC SIGNAL SENSOR AND SIGMA FACTOR ACTIVATOR FECR-RELATED"/>
    <property type="match status" value="1"/>
</dbReference>
<name>A0A846MZ68_9PROT</name>
<comment type="caution">
    <text evidence="3">The sequence shown here is derived from an EMBL/GenBank/DDBJ whole genome shotgun (WGS) entry which is preliminary data.</text>
</comment>
<dbReference type="GO" id="GO:0016989">
    <property type="term" value="F:sigma factor antagonist activity"/>
    <property type="evidence" value="ECO:0007669"/>
    <property type="project" value="TreeGrafter"/>
</dbReference>
<dbReference type="Pfam" id="PF16220">
    <property type="entry name" value="DUF4880"/>
    <property type="match status" value="1"/>
</dbReference>
<gene>
    <name evidence="3" type="ORF">FHS83_002272</name>
</gene>
<feature type="domain" description="FecR N-terminal" evidence="2">
    <location>
        <begin position="16"/>
        <end position="56"/>
    </location>
</feature>
<dbReference type="InterPro" id="IPR012373">
    <property type="entry name" value="Ferrdict_sens_TM"/>
</dbReference>
<proteinExistence type="predicted"/>
<organism evidence="3 4">
    <name type="scientific">Rhizomicrobium palustre</name>
    <dbReference type="NCBI Taxonomy" id="189966"/>
    <lineage>
        <taxon>Bacteria</taxon>
        <taxon>Pseudomonadati</taxon>
        <taxon>Pseudomonadota</taxon>
        <taxon>Alphaproteobacteria</taxon>
        <taxon>Micropepsales</taxon>
        <taxon>Micropepsaceae</taxon>
        <taxon>Rhizomicrobium</taxon>
    </lineage>
</organism>
<evidence type="ECO:0000313" key="4">
    <source>
        <dbReference type="Proteomes" id="UP000570514"/>
    </source>
</evidence>
<dbReference type="InterPro" id="IPR032623">
    <property type="entry name" value="FecR_N"/>
</dbReference>